<keyword evidence="1" id="KW-0805">Transcription regulation</keyword>
<dbReference type="RefSeq" id="WP_344413535.1">
    <property type="nucleotide sequence ID" value="NZ_BAAAQK010000004.1"/>
</dbReference>
<name>A0ABN2MRP2_9PSEU</name>
<dbReference type="Gene3D" id="1.10.10.10">
    <property type="entry name" value="Winged helix-like DNA-binding domain superfamily/Winged helix DNA-binding domain"/>
    <property type="match status" value="1"/>
</dbReference>
<dbReference type="PANTHER" id="PTHR30136:SF24">
    <property type="entry name" value="HTH-TYPE TRANSCRIPTIONAL REPRESSOR ALLR"/>
    <property type="match status" value="1"/>
</dbReference>
<keyword evidence="3" id="KW-0804">Transcription</keyword>
<dbReference type="EMBL" id="BAAAQK010000004">
    <property type="protein sequence ID" value="GAA1836239.1"/>
    <property type="molecule type" value="Genomic_DNA"/>
</dbReference>
<comment type="caution">
    <text evidence="6">The sequence shown here is derived from an EMBL/GenBank/DDBJ whole genome shotgun (WGS) entry which is preliminary data.</text>
</comment>
<keyword evidence="2" id="KW-0238">DNA-binding</keyword>
<protein>
    <submittedName>
        <fullName evidence="6">IclR family transcriptional regulator</fullName>
    </submittedName>
</protein>
<dbReference type="Proteomes" id="UP001500449">
    <property type="component" value="Unassembled WGS sequence"/>
</dbReference>
<feature type="domain" description="IclR-ED" evidence="5">
    <location>
        <begin position="69"/>
        <end position="251"/>
    </location>
</feature>
<dbReference type="Pfam" id="PF01614">
    <property type="entry name" value="IclR_C"/>
    <property type="match status" value="1"/>
</dbReference>
<feature type="domain" description="HTH iclR-type" evidence="4">
    <location>
        <begin position="5"/>
        <end position="68"/>
    </location>
</feature>
<dbReference type="InterPro" id="IPR036388">
    <property type="entry name" value="WH-like_DNA-bd_sf"/>
</dbReference>
<dbReference type="InterPro" id="IPR029016">
    <property type="entry name" value="GAF-like_dom_sf"/>
</dbReference>
<dbReference type="InterPro" id="IPR050707">
    <property type="entry name" value="HTH_MetabolicPath_Reg"/>
</dbReference>
<evidence type="ECO:0000256" key="2">
    <source>
        <dbReference type="ARBA" id="ARBA00023125"/>
    </source>
</evidence>
<dbReference type="PANTHER" id="PTHR30136">
    <property type="entry name" value="HELIX-TURN-HELIX TRANSCRIPTIONAL REGULATOR, ICLR FAMILY"/>
    <property type="match status" value="1"/>
</dbReference>
<dbReference type="InterPro" id="IPR036390">
    <property type="entry name" value="WH_DNA-bd_sf"/>
</dbReference>
<dbReference type="InterPro" id="IPR005471">
    <property type="entry name" value="Tscrpt_reg_IclR_N"/>
</dbReference>
<dbReference type="Pfam" id="PF09339">
    <property type="entry name" value="HTH_IclR"/>
    <property type="match status" value="1"/>
</dbReference>
<keyword evidence="7" id="KW-1185">Reference proteome</keyword>
<proteinExistence type="predicted"/>
<evidence type="ECO:0000256" key="1">
    <source>
        <dbReference type="ARBA" id="ARBA00023015"/>
    </source>
</evidence>
<gene>
    <name evidence="6" type="ORF">GCM10009836_13330</name>
</gene>
<organism evidence="6 7">
    <name type="scientific">Pseudonocardia ailaonensis</name>
    <dbReference type="NCBI Taxonomy" id="367279"/>
    <lineage>
        <taxon>Bacteria</taxon>
        <taxon>Bacillati</taxon>
        <taxon>Actinomycetota</taxon>
        <taxon>Actinomycetes</taxon>
        <taxon>Pseudonocardiales</taxon>
        <taxon>Pseudonocardiaceae</taxon>
        <taxon>Pseudonocardia</taxon>
    </lineage>
</organism>
<dbReference type="PROSITE" id="PS51077">
    <property type="entry name" value="HTH_ICLR"/>
    <property type="match status" value="1"/>
</dbReference>
<accession>A0ABN2MRP2</accession>
<dbReference type="PROSITE" id="PS51078">
    <property type="entry name" value="ICLR_ED"/>
    <property type="match status" value="1"/>
</dbReference>
<sequence length="259" mass="28050">MASDVPAVMNAVRLLERIARAWPDPVATGVLIDDLGLNRSTAYNILGTLRRAGWAATRDDRAGWWLGPRLLTLAGTREDWLGELVQSEIDELARLLGHLVFAVRQTGPGEYSVLARADLRQGVRITVGLGDTFPFSAPAIMRAFHAWLPADEVERAVARHGLTAFTGETVVDHARLHQVLAEVRANGYASSVREYDPGQSGISAPVFDDRGAVTLALVSLAFSSELDKDTVPKAGELIRESGLRLTERIGGVAPAHRET</sequence>
<evidence type="ECO:0000256" key="3">
    <source>
        <dbReference type="ARBA" id="ARBA00023163"/>
    </source>
</evidence>
<dbReference type="SMART" id="SM00346">
    <property type="entry name" value="HTH_ICLR"/>
    <property type="match status" value="1"/>
</dbReference>
<dbReference type="Gene3D" id="3.30.450.40">
    <property type="match status" value="1"/>
</dbReference>
<dbReference type="SUPFAM" id="SSF46785">
    <property type="entry name" value="Winged helix' DNA-binding domain"/>
    <property type="match status" value="1"/>
</dbReference>
<evidence type="ECO:0000259" key="4">
    <source>
        <dbReference type="PROSITE" id="PS51077"/>
    </source>
</evidence>
<dbReference type="SUPFAM" id="SSF55781">
    <property type="entry name" value="GAF domain-like"/>
    <property type="match status" value="1"/>
</dbReference>
<evidence type="ECO:0000259" key="5">
    <source>
        <dbReference type="PROSITE" id="PS51078"/>
    </source>
</evidence>
<dbReference type="InterPro" id="IPR014757">
    <property type="entry name" value="Tscrpt_reg_IclR_C"/>
</dbReference>
<evidence type="ECO:0000313" key="7">
    <source>
        <dbReference type="Proteomes" id="UP001500449"/>
    </source>
</evidence>
<evidence type="ECO:0000313" key="6">
    <source>
        <dbReference type="EMBL" id="GAA1836239.1"/>
    </source>
</evidence>
<reference evidence="6 7" key="1">
    <citation type="journal article" date="2019" name="Int. J. Syst. Evol. Microbiol.">
        <title>The Global Catalogue of Microorganisms (GCM) 10K type strain sequencing project: providing services to taxonomists for standard genome sequencing and annotation.</title>
        <authorList>
            <consortium name="The Broad Institute Genomics Platform"/>
            <consortium name="The Broad Institute Genome Sequencing Center for Infectious Disease"/>
            <person name="Wu L."/>
            <person name="Ma J."/>
        </authorList>
    </citation>
    <scope>NUCLEOTIDE SEQUENCE [LARGE SCALE GENOMIC DNA]</scope>
    <source>
        <strain evidence="6 7">JCM 16009</strain>
    </source>
</reference>